<evidence type="ECO:0000256" key="5">
    <source>
        <dbReference type="PROSITE-ProRule" id="PRU00288"/>
    </source>
</evidence>
<evidence type="ECO:0000256" key="6">
    <source>
        <dbReference type="SAM" id="MobiDB-lite"/>
    </source>
</evidence>
<dbReference type="InterPro" id="IPR004148">
    <property type="entry name" value="BAR_dom"/>
</dbReference>
<dbReference type="SMART" id="SM00105">
    <property type="entry name" value="ArfGap"/>
    <property type="match status" value="1"/>
</dbReference>
<dbReference type="GO" id="GO:0008270">
    <property type="term" value="F:zinc ion binding"/>
    <property type="evidence" value="ECO:0007669"/>
    <property type="project" value="UniProtKB-KW"/>
</dbReference>
<accession>A0A9N9DZP6</accession>
<dbReference type="FunFam" id="2.30.29.30:FF:000252">
    <property type="entry name" value="ARF GTPase activator (Csx2)"/>
    <property type="match status" value="1"/>
</dbReference>
<dbReference type="InterPro" id="IPR045258">
    <property type="entry name" value="ACAP1/2/3-like"/>
</dbReference>
<evidence type="ECO:0000256" key="2">
    <source>
        <dbReference type="ARBA" id="ARBA00022723"/>
    </source>
</evidence>
<dbReference type="PANTHER" id="PTHR23180:SF160">
    <property type="entry name" value="ADP-RIBOSYLATION FACTOR GTPASE-ACTIVATING PROTEIN EFFECTOR PROTEIN 1"/>
    <property type="match status" value="1"/>
</dbReference>
<dbReference type="PROSITE" id="PS50115">
    <property type="entry name" value="ARFGAP"/>
    <property type="match status" value="1"/>
</dbReference>
<feature type="domain" description="Arf-GAP" evidence="8">
    <location>
        <begin position="799"/>
        <end position="988"/>
    </location>
</feature>
<dbReference type="Proteomes" id="UP000789342">
    <property type="component" value="Unassembled WGS sequence"/>
</dbReference>
<dbReference type="CDD" id="cd07608">
    <property type="entry name" value="BAR_ArfGAP_fungi"/>
    <property type="match status" value="1"/>
</dbReference>
<feature type="domain" description="PH" evidence="7">
    <location>
        <begin position="609"/>
        <end position="715"/>
    </location>
</feature>
<keyword evidence="2" id="KW-0479">Metal-binding</keyword>
<feature type="non-terminal residue" evidence="9">
    <location>
        <position position="1"/>
    </location>
</feature>
<evidence type="ECO:0000256" key="3">
    <source>
        <dbReference type="ARBA" id="ARBA00022771"/>
    </source>
</evidence>
<feature type="region of interest" description="Disordered" evidence="6">
    <location>
        <begin position="246"/>
        <end position="266"/>
    </location>
</feature>
<feature type="compositionally biased region" description="Low complexity" evidence="6">
    <location>
        <begin position="1148"/>
        <end position="1159"/>
    </location>
</feature>
<dbReference type="InterPro" id="IPR038508">
    <property type="entry name" value="ArfGAP_dom_sf"/>
</dbReference>
<evidence type="ECO:0000259" key="7">
    <source>
        <dbReference type="PROSITE" id="PS50003"/>
    </source>
</evidence>
<dbReference type="InterPro" id="IPR037278">
    <property type="entry name" value="ARFGAP/RecO"/>
</dbReference>
<dbReference type="SUPFAM" id="SSF50729">
    <property type="entry name" value="PH domain-like"/>
    <property type="match status" value="1"/>
</dbReference>
<dbReference type="InterPro" id="IPR011993">
    <property type="entry name" value="PH-like_dom_sf"/>
</dbReference>
<feature type="region of interest" description="Disordered" evidence="6">
    <location>
        <begin position="887"/>
        <end position="914"/>
    </location>
</feature>
<dbReference type="Pfam" id="PF00169">
    <property type="entry name" value="PH"/>
    <property type="match status" value="1"/>
</dbReference>
<feature type="region of interest" description="Disordered" evidence="6">
    <location>
        <begin position="930"/>
        <end position="964"/>
    </location>
</feature>
<dbReference type="PRINTS" id="PR00405">
    <property type="entry name" value="REVINTRACTNG"/>
</dbReference>
<dbReference type="FunFam" id="1.10.220.150:FF:000009">
    <property type="entry name" value="stromal membrane-associated protein 1 isoform X1"/>
    <property type="match status" value="1"/>
</dbReference>
<feature type="compositionally biased region" description="Basic and acidic residues" evidence="6">
    <location>
        <begin position="294"/>
        <end position="303"/>
    </location>
</feature>
<feature type="compositionally biased region" description="Polar residues" evidence="6">
    <location>
        <begin position="887"/>
        <end position="905"/>
    </location>
</feature>
<dbReference type="Pfam" id="PF01412">
    <property type="entry name" value="ArfGap"/>
    <property type="match status" value="1"/>
</dbReference>
<comment type="caution">
    <text evidence="9">The sequence shown here is derived from an EMBL/GenBank/DDBJ whole genome shotgun (WGS) entry which is preliminary data.</text>
</comment>
<dbReference type="PROSITE" id="PS50003">
    <property type="entry name" value="PH_DOMAIN"/>
    <property type="match status" value="1"/>
</dbReference>
<dbReference type="SMART" id="SM00233">
    <property type="entry name" value="PH"/>
    <property type="match status" value="1"/>
</dbReference>
<evidence type="ECO:0000256" key="1">
    <source>
        <dbReference type="ARBA" id="ARBA00022468"/>
    </source>
</evidence>
<gene>
    <name evidence="9" type="ORF">AMORRO_LOCUS10062</name>
</gene>
<feature type="region of interest" description="Disordered" evidence="6">
    <location>
        <begin position="281"/>
        <end position="303"/>
    </location>
</feature>
<evidence type="ECO:0000256" key="4">
    <source>
        <dbReference type="ARBA" id="ARBA00022833"/>
    </source>
</evidence>
<feature type="compositionally biased region" description="Basic and acidic residues" evidence="6">
    <location>
        <begin position="758"/>
        <end position="768"/>
    </location>
</feature>
<dbReference type="Pfam" id="PF16746">
    <property type="entry name" value="BAR_3"/>
    <property type="match status" value="1"/>
</dbReference>
<keyword evidence="1" id="KW-0343">GTPase activation</keyword>
<dbReference type="GO" id="GO:0005096">
    <property type="term" value="F:GTPase activator activity"/>
    <property type="evidence" value="ECO:0007669"/>
    <property type="project" value="UniProtKB-KW"/>
</dbReference>
<evidence type="ECO:0000313" key="9">
    <source>
        <dbReference type="EMBL" id="CAG8653164.1"/>
    </source>
</evidence>
<keyword evidence="3 5" id="KW-0863">Zinc-finger</keyword>
<keyword evidence="4" id="KW-0862">Zinc</keyword>
<dbReference type="InterPro" id="IPR001849">
    <property type="entry name" value="PH_domain"/>
</dbReference>
<feature type="region of interest" description="Disordered" evidence="6">
    <location>
        <begin position="742"/>
        <end position="779"/>
    </location>
</feature>
<dbReference type="InterPro" id="IPR001164">
    <property type="entry name" value="ArfGAP_dom"/>
</dbReference>
<dbReference type="SUPFAM" id="SSF57863">
    <property type="entry name" value="ArfGap/RecO-like zinc finger"/>
    <property type="match status" value="1"/>
</dbReference>
<organism evidence="9 10">
    <name type="scientific">Acaulospora morrowiae</name>
    <dbReference type="NCBI Taxonomy" id="94023"/>
    <lineage>
        <taxon>Eukaryota</taxon>
        <taxon>Fungi</taxon>
        <taxon>Fungi incertae sedis</taxon>
        <taxon>Mucoromycota</taxon>
        <taxon>Glomeromycotina</taxon>
        <taxon>Glomeromycetes</taxon>
        <taxon>Diversisporales</taxon>
        <taxon>Acaulosporaceae</taxon>
        <taxon>Acaulospora</taxon>
    </lineage>
</organism>
<feature type="compositionally biased region" description="Low complexity" evidence="6">
    <location>
        <begin position="930"/>
        <end position="941"/>
    </location>
</feature>
<dbReference type="Gene3D" id="2.30.29.30">
    <property type="entry name" value="Pleckstrin-homology domain (PH domain)/Phosphotyrosine-binding domain (PTB)"/>
    <property type="match status" value="1"/>
</dbReference>
<reference evidence="9" key="1">
    <citation type="submission" date="2021-06" db="EMBL/GenBank/DDBJ databases">
        <authorList>
            <person name="Kallberg Y."/>
            <person name="Tangrot J."/>
            <person name="Rosling A."/>
        </authorList>
    </citation>
    <scope>NUCLEOTIDE SEQUENCE</scope>
    <source>
        <strain evidence="9">CL551</strain>
    </source>
</reference>
<proteinExistence type="predicted"/>
<dbReference type="CDD" id="cd08204">
    <property type="entry name" value="ArfGap"/>
    <property type="match status" value="1"/>
</dbReference>
<dbReference type="Gene3D" id="1.20.1270.60">
    <property type="entry name" value="Arfaptin homology (AH) domain/BAR domain"/>
    <property type="match status" value="1"/>
</dbReference>
<dbReference type="PANTHER" id="PTHR23180">
    <property type="entry name" value="CENTAURIN/ARF"/>
    <property type="match status" value="1"/>
</dbReference>
<dbReference type="AlphaFoldDB" id="A0A9N9DZP6"/>
<dbReference type="SUPFAM" id="SSF103657">
    <property type="entry name" value="BAR/IMD domain-like"/>
    <property type="match status" value="1"/>
</dbReference>
<dbReference type="EMBL" id="CAJVPV010010616">
    <property type="protein sequence ID" value="CAG8653164.1"/>
    <property type="molecule type" value="Genomic_DNA"/>
</dbReference>
<dbReference type="OrthoDB" id="10266696at2759"/>
<evidence type="ECO:0000313" key="10">
    <source>
        <dbReference type="Proteomes" id="UP000789342"/>
    </source>
</evidence>
<evidence type="ECO:0000259" key="8">
    <source>
        <dbReference type="PROSITE" id="PS50115"/>
    </source>
</evidence>
<dbReference type="Gene3D" id="1.10.220.150">
    <property type="entry name" value="Arf GTPase activating protein"/>
    <property type="match status" value="1"/>
</dbReference>
<feature type="region of interest" description="Disordered" evidence="6">
    <location>
        <begin position="1145"/>
        <end position="1169"/>
    </location>
</feature>
<dbReference type="InterPro" id="IPR027267">
    <property type="entry name" value="AH/BAR_dom_sf"/>
</dbReference>
<protein>
    <submittedName>
        <fullName evidence="9">11959_t:CDS:1</fullName>
    </submittedName>
</protein>
<keyword evidence="10" id="KW-1185">Reference proteome</keyword>
<dbReference type="GO" id="GO:0005737">
    <property type="term" value="C:cytoplasm"/>
    <property type="evidence" value="ECO:0007669"/>
    <property type="project" value="InterPro"/>
</dbReference>
<name>A0A9N9DZP6_9GLOM</name>
<sequence>PHTSPSIMGNVSSSLDEYPTFMESRTESQNSFINLTCSLSQVRITEIAVSTSVHDPYITFPVTSTGITAIPKTVELLEFIQDPYVKSISPNRFLLKLAKDKKLELKFKISIGKDEANKTDVKGLTFINAAGEKELERILTVEFNDDPNLHKHPNVTLVGNYEVNETQTEIEWTWMWSPPHNIDEVYRGWRNYCCFSEYDAKDNTFQLLATFTFWVAANTRNHYHRASKSFESIDGISYLMSSGTGTSSTLPSSTSTPWSPSLPRSIRPSSPENVYLPVPGISSGASSASSGGRRSSDDVMFQHEPEDGPLFRATLSSYEKKTGSLKQSIKRVLKAATAYHDTIMDNNEADDEFICALRAAAQIHPQAFQPILDSYLEEVSKKITGFRESFANQMSNLLIEPLRKMYENDIKVAESKKKDFEEESRDYYQFLSKYLSLKVDTAKEKKKLETDSKYQNKRKNFELKRFDYYAYMQDLHGGRKDQEILYHLTNFAEKQFAFYQQTSTGIQSLKPALDKLAVYLAETTKEIHLMRKEREERRRALETRTATMGPFTSETFNESENSNLLVGDANDGMESQPSNTVGLLSTTQNRFKGIRDLEHHDSESTSTAGRRKEGFLFATSRATQHGSVDPISKTTWHKYWCVLAGGQLCEYSNWKKQPETHNEPINLRFATVREARGADRRFCFEVITPQFRRIYQATSAEDMNSWITVISNAIESLLNGTSSCRNLDQVLTQDSNVNGGGNFFTKKGLHRRGTLPSRSEKKKTDVKKGTTPASGGDQTIYTQSEGQIRQELEDNDKSAKILEAIKGADVSNASCADCGARKTEWCSINLGIVLCIECSGIHRSLGTHISKIRSLTLDTTSYTPDLIQLIKSIGNARSNAIWEATLQSPDKQLETETPSTANVPSKKQEETAEPLDSDWVELINMITPSVKASSAPSSSTPSPTPSPTPKVAKGMHKPSSTDSREIKQKFITAKYVDRVFVDTLLVDEDRTATDLLFEAVKINDLPQAMQAIALKADINAARRFEVADDHGLKTPLLLALLHIDDSLMIVEGGRTLFPMAELLIQNGAHVEKVLFDNLEETLGVVSQPITRGSAKSVGTWAAEVVNDMKKSGKTVFDVVQSNGNIAAIRYLTPKVLARGPISDLNANSSSSSVSTTSTGGVVGGSVIERKPSPTLGRSISVSFKNALL</sequence>
<feature type="compositionally biased region" description="Low complexity" evidence="6">
    <location>
        <begin position="282"/>
        <end position="293"/>
    </location>
</feature>